<evidence type="ECO:0000313" key="9">
    <source>
        <dbReference type="Proteomes" id="UP000289703"/>
    </source>
</evidence>
<feature type="transmembrane region" description="Helical" evidence="7">
    <location>
        <begin position="12"/>
        <end position="32"/>
    </location>
</feature>
<evidence type="ECO:0000256" key="4">
    <source>
        <dbReference type="ARBA" id="ARBA00022692"/>
    </source>
</evidence>
<dbReference type="GO" id="GO:0005886">
    <property type="term" value="C:plasma membrane"/>
    <property type="evidence" value="ECO:0007669"/>
    <property type="project" value="UniProtKB-SubCell"/>
</dbReference>
<dbReference type="PANTHER" id="PTHR33452">
    <property type="entry name" value="OXIDOREDUCTASE CATD-RELATED"/>
    <property type="match status" value="1"/>
</dbReference>
<evidence type="ECO:0000256" key="5">
    <source>
        <dbReference type="ARBA" id="ARBA00022989"/>
    </source>
</evidence>
<evidence type="ECO:0000256" key="2">
    <source>
        <dbReference type="ARBA" id="ARBA00006679"/>
    </source>
</evidence>
<dbReference type="OrthoDB" id="9813193at2"/>
<dbReference type="Proteomes" id="UP000289703">
    <property type="component" value="Unassembled WGS sequence"/>
</dbReference>
<keyword evidence="9" id="KW-1185">Reference proteome</keyword>
<feature type="transmembrane region" description="Helical" evidence="7">
    <location>
        <begin position="110"/>
        <end position="128"/>
    </location>
</feature>
<protein>
    <submittedName>
        <fullName evidence="8">DoxX family protein</fullName>
    </submittedName>
</protein>
<dbReference type="RefSeq" id="WP_129253310.1">
    <property type="nucleotide sequence ID" value="NZ_SAXA01000003.1"/>
</dbReference>
<dbReference type="AlphaFoldDB" id="A0A4Q1JN04"/>
<proteinExistence type="inferred from homology"/>
<sequence>MKRLLHTGTNETYLDLLSLVLRVSIAAFMLTHGLGKLNLLFSGNEIQFADPIGLGATFSLGLTVFAEVVCSILIGLGLATRLASIPLIITMLVATFIIHGADPFAKKEFALLYLLIYLVVLVVGGRKFSLDYLLQKKK</sequence>
<reference evidence="8 9" key="1">
    <citation type="submission" date="2019-01" db="EMBL/GenBank/DDBJ databases">
        <title>Ancylomarina salipaludis sp. nov., isolated from a salt marsh.</title>
        <authorList>
            <person name="Yoon J.-H."/>
        </authorList>
    </citation>
    <scope>NUCLEOTIDE SEQUENCE [LARGE SCALE GENOMIC DNA]</scope>
    <source>
        <strain evidence="8 9">SHSM-M15</strain>
    </source>
</reference>
<evidence type="ECO:0000313" key="8">
    <source>
        <dbReference type="EMBL" id="RXQ96069.1"/>
    </source>
</evidence>
<keyword evidence="4 7" id="KW-0812">Transmembrane</keyword>
<feature type="transmembrane region" description="Helical" evidence="7">
    <location>
        <begin position="82"/>
        <end position="98"/>
    </location>
</feature>
<feature type="transmembrane region" description="Helical" evidence="7">
    <location>
        <begin position="52"/>
        <end position="75"/>
    </location>
</feature>
<keyword evidence="3" id="KW-1003">Cell membrane</keyword>
<evidence type="ECO:0000256" key="1">
    <source>
        <dbReference type="ARBA" id="ARBA00004651"/>
    </source>
</evidence>
<dbReference type="EMBL" id="SAXA01000003">
    <property type="protein sequence ID" value="RXQ96069.1"/>
    <property type="molecule type" value="Genomic_DNA"/>
</dbReference>
<accession>A0A4Q1JN04</accession>
<dbReference type="PANTHER" id="PTHR33452:SF1">
    <property type="entry name" value="INNER MEMBRANE PROTEIN YPHA-RELATED"/>
    <property type="match status" value="1"/>
</dbReference>
<dbReference type="InterPro" id="IPR051907">
    <property type="entry name" value="DoxX-like_oxidoreductase"/>
</dbReference>
<comment type="caution">
    <text evidence="8">The sequence shown here is derived from an EMBL/GenBank/DDBJ whole genome shotgun (WGS) entry which is preliminary data.</text>
</comment>
<name>A0A4Q1JN04_9BACT</name>
<comment type="similarity">
    <text evidence="2">Belongs to the DoxX family.</text>
</comment>
<organism evidence="8 9">
    <name type="scientific">Ancylomarina salipaludis</name>
    <dbReference type="NCBI Taxonomy" id="2501299"/>
    <lineage>
        <taxon>Bacteria</taxon>
        <taxon>Pseudomonadati</taxon>
        <taxon>Bacteroidota</taxon>
        <taxon>Bacteroidia</taxon>
        <taxon>Marinilabiliales</taxon>
        <taxon>Marinifilaceae</taxon>
        <taxon>Ancylomarina</taxon>
    </lineage>
</organism>
<evidence type="ECO:0000256" key="7">
    <source>
        <dbReference type="SAM" id="Phobius"/>
    </source>
</evidence>
<keyword evidence="5 7" id="KW-1133">Transmembrane helix</keyword>
<dbReference type="Pfam" id="PF07681">
    <property type="entry name" value="DoxX"/>
    <property type="match status" value="1"/>
</dbReference>
<dbReference type="InterPro" id="IPR032808">
    <property type="entry name" value="DoxX"/>
</dbReference>
<evidence type="ECO:0000256" key="6">
    <source>
        <dbReference type="ARBA" id="ARBA00023136"/>
    </source>
</evidence>
<evidence type="ECO:0000256" key="3">
    <source>
        <dbReference type="ARBA" id="ARBA00022475"/>
    </source>
</evidence>
<comment type="subcellular location">
    <subcellularLocation>
        <location evidence="1">Cell membrane</location>
        <topology evidence="1">Multi-pass membrane protein</topology>
    </subcellularLocation>
</comment>
<gene>
    <name evidence="8" type="ORF">EO244_04295</name>
</gene>
<keyword evidence="6 7" id="KW-0472">Membrane</keyword>